<keyword evidence="1" id="KW-0678">Repressor</keyword>
<dbReference type="GO" id="GO:0000976">
    <property type="term" value="F:transcription cis-regulatory region binding"/>
    <property type="evidence" value="ECO:0007669"/>
    <property type="project" value="TreeGrafter"/>
</dbReference>
<dbReference type="CDD" id="cd07377">
    <property type="entry name" value="WHTH_GntR"/>
    <property type="match status" value="1"/>
</dbReference>
<comment type="caution">
    <text evidence="6">The sequence shown here is derived from an EMBL/GenBank/DDBJ whole genome shotgun (WGS) entry which is preliminary data.</text>
</comment>
<evidence type="ECO:0000313" key="6">
    <source>
        <dbReference type="EMBL" id="GHO47690.1"/>
    </source>
</evidence>
<accession>A0A8J3MWK6</accession>
<dbReference type="CDD" id="cd06267">
    <property type="entry name" value="PBP1_LacI_sugar_binding-like"/>
    <property type="match status" value="1"/>
</dbReference>
<keyword evidence="7" id="KW-1185">Reference proteome</keyword>
<dbReference type="Gene3D" id="3.40.50.2300">
    <property type="match status" value="2"/>
</dbReference>
<keyword evidence="4" id="KW-0804">Transcription</keyword>
<keyword evidence="2" id="KW-0805">Transcription regulation</keyword>
<dbReference type="Pfam" id="PF00392">
    <property type="entry name" value="GntR"/>
    <property type="match status" value="1"/>
</dbReference>
<evidence type="ECO:0000313" key="7">
    <source>
        <dbReference type="Proteomes" id="UP000612362"/>
    </source>
</evidence>
<evidence type="ECO:0000256" key="2">
    <source>
        <dbReference type="ARBA" id="ARBA00023015"/>
    </source>
</evidence>
<dbReference type="RefSeq" id="WP_220196937.1">
    <property type="nucleotide sequence ID" value="NZ_BNJF01000003.1"/>
</dbReference>
<protein>
    <recommendedName>
        <fullName evidence="5">HTH gntR-type domain-containing protein</fullName>
    </recommendedName>
</protein>
<organism evidence="6 7">
    <name type="scientific">Ktedonospora formicarum</name>
    <dbReference type="NCBI Taxonomy" id="2778364"/>
    <lineage>
        <taxon>Bacteria</taxon>
        <taxon>Bacillati</taxon>
        <taxon>Chloroflexota</taxon>
        <taxon>Ktedonobacteria</taxon>
        <taxon>Ktedonobacterales</taxon>
        <taxon>Ktedonobacteraceae</taxon>
        <taxon>Ktedonospora</taxon>
    </lineage>
</organism>
<dbReference type="InterPro" id="IPR036390">
    <property type="entry name" value="WH_DNA-bd_sf"/>
</dbReference>
<dbReference type="SUPFAM" id="SSF46785">
    <property type="entry name" value="Winged helix' DNA-binding domain"/>
    <property type="match status" value="1"/>
</dbReference>
<dbReference type="AlphaFoldDB" id="A0A8J3MWK6"/>
<dbReference type="InterPro" id="IPR028082">
    <property type="entry name" value="Peripla_BP_I"/>
</dbReference>
<dbReference type="EMBL" id="BNJF01000003">
    <property type="protein sequence ID" value="GHO47690.1"/>
    <property type="molecule type" value="Genomic_DNA"/>
</dbReference>
<dbReference type="GO" id="GO:0003700">
    <property type="term" value="F:DNA-binding transcription factor activity"/>
    <property type="evidence" value="ECO:0007669"/>
    <property type="project" value="InterPro"/>
</dbReference>
<feature type="domain" description="HTH gntR-type" evidence="5">
    <location>
        <begin position="11"/>
        <end position="79"/>
    </location>
</feature>
<evidence type="ECO:0000256" key="3">
    <source>
        <dbReference type="ARBA" id="ARBA00023125"/>
    </source>
</evidence>
<dbReference type="PROSITE" id="PS50949">
    <property type="entry name" value="HTH_GNTR"/>
    <property type="match status" value="1"/>
</dbReference>
<keyword evidence="3" id="KW-0238">DNA-binding</keyword>
<dbReference type="PANTHER" id="PTHR30146:SF148">
    <property type="entry name" value="HTH-TYPE TRANSCRIPTIONAL REPRESSOR PURR-RELATED"/>
    <property type="match status" value="1"/>
</dbReference>
<dbReference type="InterPro" id="IPR046335">
    <property type="entry name" value="LacI/GalR-like_sensor"/>
</dbReference>
<evidence type="ECO:0000256" key="1">
    <source>
        <dbReference type="ARBA" id="ARBA00022491"/>
    </source>
</evidence>
<name>A0A8J3MWK6_9CHLR</name>
<reference evidence="6" key="1">
    <citation type="submission" date="2020-10" db="EMBL/GenBank/DDBJ databases">
        <title>Taxonomic study of unclassified bacteria belonging to the class Ktedonobacteria.</title>
        <authorList>
            <person name="Yabe S."/>
            <person name="Wang C.M."/>
            <person name="Zheng Y."/>
            <person name="Sakai Y."/>
            <person name="Cavaletti L."/>
            <person name="Monciardini P."/>
            <person name="Donadio S."/>
        </authorList>
    </citation>
    <scope>NUCLEOTIDE SEQUENCE</scope>
    <source>
        <strain evidence="6">SOSP1-1</strain>
    </source>
</reference>
<proteinExistence type="predicted"/>
<dbReference type="SUPFAM" id="SSF53822">
    <property type="entry name" value="Periplasmic binding protein-like I"/>
    <property type="match status" value="1"/>
</dbReference>
<dbReference type="Pfam" id="PF13377">
    <property type="entry name" value="Peripla_BP_3"/>
    <property type="match status" value="1"/>
</dbReference>
<dbReference type="Gene3D" id="1.10.10.10">
    <property type="entry name" value="Winged helix-like DNA-binding domain superfamily/Winged helix DNA-binding domain"/>
    <property type="match status" value="1"/>
</dbReference>
<dbReference type="InterPro" id="IPR036388">
    <property type="entry name" value="WH-like_DNA-bd_sf"/>
</dbReference>
<evidence type="ECO:0000256" key="4">
    <source>
        <dbReference type="ARBA" id="ARBA00023163"/>
    </source>
</evidence>
<sequence>MQNPKKGPHSQALYSQILNEIRGCILSGDLAVGTRLPTEAVIAQQYQASRGTVRQALTILVTEGLLERIQGSGTFVRKLPAKQEREPQQPPAKKNVGLILSQADDELNMDILLGVEQVVKPRGYQLSFAYAEEDPLALAVDIARLRANTVGLIIFPISNSSRDASIEQLKTDNFPFVLVDRYIPEIDCDYVASDNTGGGYRGTEHLLILGHTRIGFVYSSRGGLLTTSVRDRWEGYRKALKEYRQVYDESLIYDNVPTPAPDPPNVYDTIMLNPDRPGAFLAINDAVALGLLQAAQRHHIRVPEDVALVGFDDVSYAAHLSVPLTTIAQQRKELGERAGTLLINRIEGQVVGAPKHIKLPTNLIIRQSCGARLRVSSSSFDERSNNII</sequence>
<dbReference type="PRINTS" id="PR00035">
    <property type="entry name" value="HTHGNTR"/>
</dbReference>
<gene>
    <name evidence="6" type="ORF">KSX_58530</name>
</gene>
<dbReference type="PANTHER" id="PTHR30146">
    <property type="entry name" value="LACI-RELATED TRANSCRIPTIONAL REPRESSOR"/>
    <property type="match status" value="1"/>
</dbReference>
<evidence type="ECO:0000259" key="5">
    <source>
        <dbReference type="PROSITE" id="PS50949"/>
    </source>
</evidence>
<dbReference type="InterPro" id="IPR000524">
    <property type="entry name" value="Tscrpt_reg_HTH_GntR"/>
</dbReference>
<dbReference type="SMART" id="SM00345">
    <property type="entry name" value="HTH_GNTR"/>
    <property type="match status" value="1"/>
</dbReference>
<dbReference type="Proteomes" id="UP000612362">
    <property type="component" value="Unassembled WGS sequence"/>
</dbReference>